<feature type="domain" description="Mycothiol-dependent maleylpyruvate isomerase metal-binding" evidence="1">
    <location>
        <begin position="14"/>
        <end position="132"/>
    </location>
</feature>
<dbReference type="GO" id="GO:0046872">
    <property type="term" value="F:metal ion binding"/>
    <property type="evidence" value="ECO:0007669"/>
    <property type="project" value="InterPro"/>
</dbReference>
<sequence>MLGDVDDIRISMVARAGAAFAAEIDRHPPDAAIPWPLWPDVATLVDHLGRNHLWAAGIVRSGGPVDRKTLPRVSADDPRAWYEGCRAELIAALDETPFERPCWVVGGRDGGTAAFWARRMVYETTKHLIDLRAAGGGEWAVAPELAPVDYADGIDELFAEFLPRSRPTLEPLPGTLVLAASDLDRSWVISPDWAVSGEPQADAAARVRATAGELALFVWERAAPWEAPARFAIDGPDPGVVRAFGAAPVHP</sequence>
<dbReference type="SUPFAM" id="SSF109854">
    <property type="entry name" value="DinB/YfiT-like putative metalloenzymes"/>
    <property type="match status" value="1"/>
</dbReference>
<protein>
    <recommendedName>
        <fullName evidence="1">Mycothiol-dependent maleylpyruvate isomerase metal-binding domain-containing protein</fullName>
    </recommendedName>
</protein>
<dbReference type="PANTHER" id="PTHR40758">
    <property type="entry name" value="CONSERVED PROTEIN"/>
    <property type="match status" value="1"/>
</dbReference>
<dbReference type="Proteomes" id="UP000537775">
    <property type="component" value="Unassembled WGS sequence"/>
</dbReference>
<name>A0A7X0KWB0_9MICO</name>
<dbReference type="RefSeq" id="WP_184752344.1">
    <property type="nucleotide sequence ID" value="NZ_BAAAJR010000001.1"/>
</dbReference>
<evidence type="ECO:0000313" key="3">
    <source>
        <dbReference type="Proteomes" id="UP000537775"/>
    </source>
</evidence>
<proteinExistence type="predicted"/>
<dbReference type="PANTHER" id="PTHR40758:SF1">
    <property type="entry name" value="CONSERVED PROTEIN"/>
    <property type="match status" value="1"/>
</dbReference>
<dbReference type="InterPro" id="IPR034660">
    <property type="entry name" value="DinB/YfiT-like"/>
</dbReference>
<dbReference type="AlphaFoldDB" id="A0A7X0KWB0"/>
<dbReference type="Pfam" id="PF11716">
    <property type="entry name" value="MDMPI_N"/>
    <property type="match status" value="1"/>
</dbReference>
<dbReference type="EMBL" id="JACHML010000001">
    <property type="protein sequence ID" value="MBB6393063.1"/>
    <property type="molecule type" value="Genomic_DNA"/>
</dbReference>
<reference evidence="2 3" key="1">
    <citation type="submission" date="2020-08" db="EMBL/GenBank/DDBJ databases">
        <title>Sequencing the genomes of 1000 actinobacteria strains.</title>
        <authorList>
            <person name="Klenk H.-P."/>
        </authorList>
    </citation>
    <scope>NUCLEOTIDE SEQUENCE [LARGE SCALE GENOMIC DNA]</scope>
    <source>
        <strain evidence="2 3">DSM 12511</strain>
    </source>
</reference>
<dbReference type="GO" id="GO:0005886">
    <property type="term" value="C:plasma membrane"/>
    <property type="evidence" value="ECO:0007669"/>
    <property type="project" value="TreeGrafter"/>
</dbReference>
<evidence type="ECO:0000259" key="1">
    <source>
        <dbReference type="Pfam" id="PF11716"/>
    </source>
</evidence>
<gene>
    <name evidence="2" type="ORF">HD594_003376</name>
</gene>
<organism evidence="2 3">
    <name type="scientific">Microbacterium thalassium</name>
    <dbReference type="NCBI Taxonomy" id="362649"/>
    <lineage>
        <taxon>Bacteria</taxon>
        <taxon>Bacillati</taxon>
        <taxon>Actinomycetota</taxon>
        <taxon>Actinomycetes</taxon>
        <taxon>Micrococcales</taxon>
        <taxon>Microbacteriaceae</taxon>
        <taxon>Microbacterium</taxon>
    </lineage>
</organism>
<keyword evidence="3" id="KW-1185">Reference proteome</keyword>
<comment type="caution">
    <text evidence="2">The sequence shown here is derived from an EMBL/GenBank/DDBJ whole genome shotgun (WGS) entry which is preliminary data.</text>
</comment>
<evidence type="ECO:0000313" key="2">
    <source>
        <dbReference type="EMBL" id="MBB6393063.1"/>
    </source>
</evidence>
<dbReference type="InterPro" id="IPR024344">
    <property type="entry name" value="MDMPI_metal-binding"/>
</dbReference>
<accession>A0A7X0KWB0</accession>